<proteinExistence type="predicted"/>
<sequence>MKKTLLIVIIAILMTSMVGCSENVIEGSSNIILSQDFGDKQIYDQKLDFTKNTTVMELMQSNLDVKIENEFVDSINGIKSEYSEEKKLGWFYYINGNLAQVGPENYYLNSGDDVLWDYHTWENEIYISSIIGSYPKNFTNGYDGKKLKTELVYSEEYEKDTDNLYNYLKNNGVEDLVKKDIKNGYDDDEKINTILISTWSELSKIDNIREIYNDKKGELFFKVDNGVKGLDCCKNVVKEFDKAAVIASLPKGYSTLSNIWIVTGNDENMIKKALNILYENPEKIKGKFAAIVTDKEVLNIPVSR</sequence>
<evidence type="ECO:0000313" key="4">
    <source>
        <dbReference type="Proteomes" id="UP001222800"/>
    </source>
</evidence>
<dbReference type="Proteomes" id="UP001222800">
    <property type="component" value="Chromosome"/>
</dbReference>
<dbReference type="InterPro" id="IPR027954">
    <property type="entry name" value="Transcobalamin-like_C"/>
</dbReference>
<keyword evidence="4" id="KW-1185">Reference proteome</keyword>
<accession>A0ABY8EC83</accession>
<keyword evidence="1" id="KW-0732">Signal</keyword>
<gene>
    <name evidence="3" type="ORF">P4S50_00330</name>
</gene>
<dbReference type="Gene3D" id="2.170.130.30">
    <property type="match status" value="1"/>
</dbReference>
<dbReference type="PROSITE" id="PS51257">
    <property type="entry name" value="PROKAR_LIPOPROTEIN"/>
    <property type="match status" value="1"/>
</dbReference>
<reference evidence="3 4" key="1">
    <citation type="submission" date="2023-03" db="EMBL/GenBank/DDBJ databases">
        <title>Complete genome sequence of Tepidibacter sp. SWIR-1, isolated from a deep-sea hydrothermal vent.</title>
        <authorList>
            <person name="Li X."/>
        </authorList>
    </citation>
    <scope>NUCLEOTIDE SEQUENCE [LARGE SCALE GENOMIC DNA]</scope>
    <source>
        <strain evidence="3 4">SWIR-1</strain>
    </source>
</reference>
<feature type="signal peptide" evidence="1">
    <location>
        <begin position="1"/>
        <end position="20"/>
    </location>
</feature>
<evidence type="ECO:0000259" key="2">
    <source>
        <dbReference type="Pfam" id="PF14478"/>
    </source>
</evidence>
<dbReference type="Pfam" id="PF14478">
    <property type="entry name" value="DUF4430"/>
    <property type="match status" value="1"/>
</dbReference>
<feature type="chain" id="PRO_5047430800" evidence="1">
    <location>
        <begin position="21"/>
        <end position="304"/>
    </location>
</feature>
<evidence type="ECO:0000313" key="3">
    <source>
        <dbReference type="EMBL" id="WFD10552.1"/>
    </source>
</evidence>
<dbReference type="EMBL" id="CP120733">
    <property type="protein sequence ID" value="WFD10552.1"/>
    <property type="molecule type" value="Genomic_DNA"/>
</dbReference>
<dbReference type="RefSeq" id="WP_277732519.1">
    <property type="nucleotide sequence ID" value="NZ_CP120733.1"/>
</dbReference>
<name>A0ABY8EC83_9FIRM</name>
<feature type="domain" description="Transcobalamin-like C-terminal" evidence="2">
    <location>
        <begin position="53"/>
        <end position="119"/>
    </location>
</feature>
<protein>
    <submittedName>
        <fullName evidence="3">DUF4430 domain-containing protein</fullName>
    </submittedName>
</protein>
<organism evidence="3 4">
    <name type="scientific">Tepidibacter hydrothermalis</name>
    <dbReference type="NCBI Taxonomy" id="3036126"/>
    <lineage>
        <taxon>Bacteria</taxon>
        <taxon>Bacillati</taxon>
        <taxon>Bacillota</taxon>
        <taxon>Clostridia</taxon>
        <taxon>Peptostreptococcales</taxon>
        <taxon>Peptostreptococcaceae</taxon>
        <taxon>Tepidibacter</taxon>
    </lineage>
</organism>
<evidence type="ECO:0000256" key="1">
    <source>
        <dbReference type="SAM" id="SignalP"/>
    </source>
</evidence>